<dbReference type="KEGG" id="cgo:Corgl_0235"/>
<evidence type="ECO:0000313" key="2">
    <source>
        <dbReference type="EMBL" id="AEB06362.1"/>
    </source>
</evidence>
<keyword evidence="3" id="KW-1185">Reference proteome</keyword>
<evidence type="ECO:0000313" key="3">
    <source>
        <dbReference type="Proteomes" id="UP000006851"/>
    </source>
</evidence>
<dbReference type="Pfam" id="PF02577">
    <property type="entry name" value="BFN_dom"/>
    <property type="match status" value="1"/>
</dbReference>
<organism evidence="2 3">
    <name type="scientific">Coriobacterium glomerans (strain ATCC 49209 / DSM 20642 / JCM 10262 / PW2)</name>
    <dbReference type="NCBI Taxonomy" id="700015"/>
    <lineage>
        <taxon>Bacteria</taxon>
        <taxon>Bacillati</taxon>
        <taxon>Actinomycetota</taxon>
        <taxon>Coriobacteriia</taxon>
        <taxon>Coriobacteriales</taxon>
        <taxon>Coriobacteriaceae</taxon>
        <taxon>Coriobacterium</taxon>
    </lineage>
</organism>
<dbReference type="Gene3D" id="3.10.690.10">
    <property type="entry name" value="Bifunctional nuclease domain"/>
    <property type="match status" value="1"/>
</dbReference>
<dbReference type="InterPro" id="IPR003729">
    <property type="entry name" value="Bi_nuclease_dom"/>
</dbReference>
<dbReference type="GO" id="GO:0004518">
    <property type="term" value="F:nuclease activity"/>
    <property type="evidence" value="ECO:0007669"/>
    <property type="project" value="InterPro"/>
</dbReference>
<sequence>MVRVDIEAIVMASDSIPSVIVLRERQTTGDGDMPPRALSIETGSFEATAISRGIEHAAGGRPLTHDLFVETMSRLGVKLERIEINAMDAPVFYSRLVLVNVDQIGETNEFTVDSRPSDALSLAVRVNAPVYVEDEVMNRAGTLSPAEGSPMDQDELEEFDQAVQALSPDDF</sequence>
<dbReference type="PROSITE" id="PS51658">
    <property type="entry name" value="BFN"/>
    <property type="match status" value="1"/>
</dbReference>
<dbReference type="InterPro" id="IPR036104">
    <property type="entry name" value="BFN_sf"/>
</dbReference>
<reference evidence="3" key="1">
    <citation type="journal article" date="2013" name="Stand. Genomic Sci.">
        <title>Complete genome sequence of Coriobacterium glomerans type strain (PW2(T)) from the midgut of Pyrrhocoris apterus L. (red soldier bug).</title>
        <authorList>
            <person name="Stackebrandt E."/>
            <person name="Zeytun A."/>
            <person name="Lapidus A."/>
            <person name="Nolan M."/>
            <person name="Lucas S."/>
            <person name="Hammon N."/>
            <person name="Deshpande S."/>
            <person name="Cheng J.F."/>
            <person name="Tapia R."/>
            <person name="Goodwin L.A."/>
            <person name="Pitluck S."/>
            <person name="Liolios K."/>
            <person name="Pagani I."/>
            <person name="Ivanova N."/>
            <person name="Mavromatis K."/>
            <person name="Mikhailova N."/>
            <person name="Huntemann M."/>
            <person name="Pati A."/>
            <person name="Chen A."/>
            <person name="Palaniappan K."/>
            <person name="Chang Y.J."/>
            <person name="Land M."/>
            <person name="Hauser L."/>
            <person name="Rohde M."/>
            <person name="Pukall R."/>
            <person name="Goker M."/>
            <person name="Detter J.C."/>
            <person name="Woyke T."/>
            <person name="Bristow J."/>
            <person name="Eisen J.A."/>
            <person name="Markowitz V."/>
            <person name="Hugenholtz P."/>
            <person name="Kyrpides N.C."/>
            <person name="Klenk H.P."/>
        </authorList>
    </citation>
    <scope>NUCLEOTIDE SEQUENCE</scope>
    <source>
        <strain evidence="3">ATCC 49209 / DSM 20642 / JCM 10262 / PW2</strain>
    </source>
</reference>
<dbReference type="RefSeq" id="WP_013708105.1">
    <property type="nucleotide sequence ID" value="NC_015389.1"/>
</dbReference>
<proteinExistence type="predicted"/>
<protein>
    <recommendedName>
        <fullName evidence="1">BFN domain-containing protein</fullName>
    </recommendedName>
</protein>
<dbReference type="Proteomes" id="UP000006851">
    <property type="component" value="Chromosome"/>
</dbReference>
<accession>F2N723</accession>
<dbReference type="OrthoDB" id="9788698at2"/>
<name>F2N723_CORGP</name>
<dbReference type="STRING" id="700015.Corgl_0235"/>
<dbReference type="eggNOG" id="COG1259">
    <property type="taxonomic scope" value="Bacteria"/>
</dbReference>
<dbReference type="AlphaFoldDB" id="F2N723"/>
<feature type="domain" description="BFN" evidence="1">
    <location>
        <begin position="1"/>
        <end position="144"/>
    </location>
</feature>
<dbReference type="SUPFAM" id="SSF103256">
    <property type="entry name" value="Hypothetical protein TM0160"/>
    <property type="match status" value="1"/>
</dbReference>
<dbReference type="HOGENOM" id="CLU_096111_3_0_11"/>
<dbReference type="EMBL" id="CP002628">
    <property type="protein sequence ID" value="AEB06362.1"/>
    <property type="molecule type" value="Genomic_DNA"/>
</dbReference>
<dbReference type="PANTHER" id="PTHR15160:SF1">
    <property type="entry name" value="VON HIPPEL-LINDAU DISEASE TUMOR SUPPRESSOR"/>
    <property type="match status" value="1"/>
</dbReference>
<gene>
    <name evidence="2" type="ordered locus">Corgl_0235</name>
</gene>
<evidence type="ECO:0000259" key="1">
    <source>
        <dbReference type="PROSITE" id="PS51658"/>
    </source>
</evidence>
<dbReference type="PANTHER" id="PTHR15160">
    <property type="entry name" value="VON HIPPEL-LINDAU PROTEIN"/>
    <property type="match status" value="1"/>
</dbReference>